<gene>
    <name evidence="1" type="ORF">IAC35_04535</name>
</gene>
<dbReference type="EMBL" id="DVLC01000085">
    <property type="protein sequence ID" value="HIT47107.1"/>
    <property type="molecule type" value="Genomic_DNA"/>
</dbReference>
<reference evidence="1" key="2">
    <citation type="journal article" date="2021" name="PeerJ">
        <title>Extensive microbial diversity within the chicken gut microbiome revealed by metagenomics and culture.</title>
        <authorList>
            <person name="Gilroy R."/>
            <person name="Ravi A."/>
            <person name="Getino M."/>
            <person name="Pursley I."/>
            <person name="Horton D.L."/>
            <person name="Alikhan N.F."/>
            <person name="Baker D."/>
            <person name="Gharbi K."/>
            <person name="Hall N."/>
            <person name="Watson M."/>
            <person name="Adriaenssens E.M."/>
            <person name="Foster-Nyarko E."/>
            <person name="Jarju S."/>
            <person name="Secka A."/>
            <person name="Antonio M."/>
            <person name="Oren A."/>
            <person name="Chaudhuri R.R."/>
            <person name="La Ragione R."/>
            <person name="Hildebrand F."/>
            <person name="Pallen M.J."/>
        </authorList>
    </citation>
    <scope>NUCLEOTIDE SEQUENCE</scope>
    <source>
        <strain evidence="1">ChiHecec2B26-709</strain>
    </source>
</reference>
<organism evidence="1 2">
    <name type="scientific">Candidatus Cryptobacteroides merdipullorum</name>
    <dbReference type="NCBI Taxonomy" id="2840771"/>
    <lineage>
        <taxon>Bacteria</taxon>
        <taxon>Pseudomonadati</taxon>
        <taxon>Bacteroidota</taxon>
        <taxon>Bacteroidia</taxon>
        <taxon>Bacteroidales</taxon>
        <taxon>Candidatus Cryptobacteroides</taxon>
    </lineage>
</organism>
<dbReference type="Gene3D" id="1.10.3680.10">
    <property type="entry name" value="TerB-like"/>
    <property type="match status" value="1"/>
</dbReference>
<dbReference type="Proteomes" id="UP000886881">
    <property type="component" value="Unassembled WGS sequence"/>
</dbReference>
<sequence length="131" mass="14491">MGKEEHDMTFSANEFVAIMYVAKAMAMADDKVEKTELSVIVNELRRFGIDDPGVADNIFKMADEMDAATALSLIARMDDEQKTYVAAYLGSIMCIDQDINETEMALWKMVCSMCGLPAMTAKQALEIMASL</sequence>
<evidence type="ECO:0000313" key="1">
    <source>
        <dbReference type="EMBL" id="HIT47107.1"/>
    </source>
</evidence>
<comment type="caution">
    <text evidence="1">The sequence shown here is derived from an EMBL/GenBank/DDBJ whole genome shotgun (WGS) entry which is preliminary data.</text>
</comment>
<dbReference type="InterPro" id="IPR029024">
    <property type="entry name" value="TerB-like"/>
</dbReference>
<name>A0A9D1KHM1_9BACT</name>
<dbReference type="SUPFAM" id="SSF158682">
    <property type="entry name" value="TerB-like"/>
    <property type="match status" value="1"/>
</dbReference>
<reference evidence="1" key="1">
    <citation type="submission" date="2020-10" db="EMBL/GenBank/DDBJ databases">
        <authorList>
            <person name="Gilroy R."/>
        </authorList>
    </citation>
    <scope>NUCLEOTIDE SEQUENCE</scope>
    <source>
        <strain evidence="1">ChiHecec2B26-709</strain>
    </source>
</reference>
<proteinExistence type="predicted"/>
<dbReference type="AlphaFoldDB" id="A0A9D1KHM1"/>
<protein>
    <submittedName>
        <fullName evidence="1">Tellurite resistance protein TerB</fullName>
    </submittedName>
</protein>
<evidence type="ECO:0000313" key="2">
    <source>
        <dbReference type="Proteomes" id="UP000886881"/>
    </source>
</evidence>
<accession>A0A9D1KHM1</accession>